<proteinExistence type="inferred from homology"/>
<dbReference type="GO" id="GO:0050793">
    <property type="term" value="P:regulation of developmental process"/>
    <property type="evidence" value="ECO:0007669"/>
    <property type="project" value="UniProtKB-ARBA"/>
</dbReference>
<keyword evidence="2 9" id="KW-0963">Cytoplasm</keyword>
<dbReference type="Proteomes" id="UP000069272">
    <property type="component" value="Chromosome 2R"/>
</dbReference>
<dbReference type="InterPro" id="IPR008984">
    <property type="entry name" value="SMAD_FHA_dom_sf"/>
</dbReference>
<feature type="coiled-coil region" evidence="10">
    <location>
        <begin position="364"/>
        <end position="391"/>
    </location>
</feature>
<dbReference type="PROSITE" id="PS51076">
    <property type="entry name" value="MH2"/>
    <property type="match status" value="1"/>
</dbReference>
<feature type="compositionally biased region" description="Low complexity" evidence="11">
    <location>
        <begin position="560"/>
        <end position="587"/>
    </location>
</feature>
<dbReference type="FunFam" id="2.60.200.10:FF:000002">
    <property type="entry name" value="Mothers against decapentaplegic homolog"/>
    <property type="match status" value="1"/>
</dbReference>
<feature type="compositionally biased region" description="Gly residues" evidence="11">
    <location>
        <begin position="645"/>
        <end position="662"/>
    </location>
</feature>
<evidence type="ECO:0000313" key="14">
    <source>
        <dbReference type="Proteomes" id="UP000069272"/>
    </source>
</evidence>
<keyword evidence="14" id="KW-1185">Reference proteome</keyword>
<dbReference type="VEuPathDB" id="VectorBase:AALB20_034617"/>
<comment type="similarity">
    <text evidence="1 9">Belongs to the dwarfin/SMAD family.</text>
</comment>
<feature type="transmembrane region" description="Helical" evidence="12">
    <location>
        <begin position="236"/>
        <end position="265"/>
    </location>
</feature>
<dbReference type="AlphaFoldDB" id="A0A182FSF8"/>
<feature type="compositionally biased region" description="Low complexity" evidence="11">
    <location>
        <begin position="757"/>
        <end position="772"/>
    </location>
</feature>
<dbReference type="InterPro" id="IPR007881">
    <property type="entry name" value="UNC-50"/>
</dbReference>
<organism evidence="13 14">
    <name type="scientific">Anopheles albimanus</name>
    <name type="common">New world malaria mosquito</name>
    <dbReference type="NCBI Taxonomy" id="7167"/>
    <lineage>
        <taxon>Eukaryota</taxon>
        <taxon>Metazoa</taxon>
        <taxon>Ecdysozoa</taxon>
        <taxon>Arthropoda</taxon>
        <taxon>Hexapoda</taxon>
        <taxon>Insecta</taxon>
        <taxon>Pterygota</taxon>
        <taxon>Neoptera</taxon>
        <taxon>Endopterygota</taxon>
        <taxon>Diptera</taxon>
        <taxon>Nematocera</taxon>
        <taxon>Culicoidea</taxon>
        <taxon>Culicidae</taxon>
        <taxon>Anophelinae</taxon>
        <taxon>Anopheles</taxon>
    </lineage>
</organism>
<dbReference type="GO" id="GO:0009653">
    <property type="term" value="P:anatomical structure morphogenesis"/>
    <property type="evidence" value="ECO:0007669"/>
    <property type="project" value="TreeGrafter"/>
</dbReference>
<keyword evidence="5 9" id="KW-0805">Transcription regulation</keyword>
<feature type="compositionally biased region" description="Polar residues" evidence="11">
    <location>
        <begin position="674"/>
        <end position="688"/>
    </location>
</feature>
<dbReference type="CDD" id="cd10498">
    <property type="entry name" value="MH2_SMAD_4"/>
    <property type="match status" value="1"/>
</dbReference>
<evidence type="ECO:0000256" key="5">
    <source>
        <dbReference type="ARBA" id="ARBA00023015"/>
    </source>
</evidence>
<keyword evidence="8 9" id="KW-0539">Nucleus</keyword>
<dbReference type="InterPro" id="IPR017855">
    <property type="entry name" value="SMAD-like_dom_sf"/>
</dbReference>
<keyword evidence="3" id="KW-0479">Metal-binding</keyword>
<feature type="compositionally biased region" description="Polar residues" evidence="11">
    <location>
        <begin position="588"/>
        <end position="599"/>
    </location>
</feature>
<dbReference type="FunFam" id="3.90.520.10:FF:000002">
    <property type="entry name" value="Mothers against decapentaplegic homolog"/>
    <property type="match status" value="1"/>
</dbReference>
<evidence type="ECO:0000256" key="12">
    <source>
        <dbReference type="SAM" id="Phobius"/>
    </source>
</evidence>
<feature type="compositionally biased region" description="Low complexity" evidence="11">
    <location>
        <begin position="696"/>
        <end position="705"/>
    </location>
</feature>
<name>A0A182FSF8_ANOAL</name>
<dbReference type="GO" id="GO:0030509">
    <property type="term" value="P:BMP signaling pathway"/>
    <property type="evidence" value="ECO:0007669"/>
    <property type="project" value="TreeGrafter"/>
</dbReference>
<dbReference type="SUPFAM" id="SSF49879">
    <property type="entry name" value="SMAD/FHA domain"/>
    <property type="match status" value="1"/>
</dbReference>
<evidence type="ECO:0000256" key="11">
    <source>
        <dbReference type="SAM" id="MobiDB-lite"/>
    </source>
</evidence>
<reference evidence="13" key="2">
    <citation type="submission" date="2022-08" db="UniProtKB">
        <authorList>
            <consortium name="EnsemblMetazoa"/>
        </authorList>
    </citation>
    <scope>IDENTIFICATION</scope>
    <source>
        <strain evidence="13">STECLA/ALBI9_A</strain>
    </source>
</reference>
<accession>A0A182FSF8</accession>
<keyword evidence="12" id="KW-0812">Transmembrane</keyword>
<dbReference type="EnsemblMetazoa" id="AALB009485-RA">
    <property type="protein sequence ID" value="AALB009485-PA"/>
    <property type="gene ID" value="AALB009485"/>
</dbReference>
<feature type="compositionally biased region" description="Low complexity" evidence="11">
    <location>
        <begin position="792"/>
        <end position="836"/>
    </location>
</feature>
<dbReference type="SMART" id="SM00524">
    <property type="entry name" value="DWB"/>
    <property type="match status" value="1"/>
</dbReference>
<feature type="region of interest" description="Disordered" evidence="11">
    <location>
        <begin position="720"/>
        <end position="839"/>
    </location>
</feature>
<keyword evidence="10" id="KW-0175">Coiled coil</keyword>
<dbReference type="PANTHER" id="PTHR13703">
    <property type="entry name" value="SMAD"/>
    <property type="match status" value="1"/>
</dbReference>
<feature type="compositionally biased region" description="Polar residues" evidence="11">
    <location>
        <begin position="773"/>
        <end position="789"/>
    </location>
</feature>
<dbReference type="InterPro" id="IPR003619">
    <property type="entry name" value="MAD_homology1_Dwarfin-type"/>
</dbReference>
<evidence type="ECO:0000256" key="8">
    <source>
        <dbReference type="ARBA" id="ARBA00023242"/>
    </source>
</evidence>
<dbReference type="SMART" id="SM00523">
    <property type="entry name" value="DWA"/>
    <property type="match status" value="1"/>
</dbReference>
<reference evidence="13 14" key="1">
    <citation type="journal article" date="2017" name="G3 (Bethesda)">
        <title>The Physical Genome Mapping of Anopheles albimanus Corrected Scaffold Misassemblies and Identified Interarm Rearrangements in Genus Anopheles.</title>
        <authorList>
            <person name="Artemov G.N."/>
            <person name="Peery A.N."/>
            <person name="Jiang X."/>
            <person name="Tu Z."/>
            <person name="Stegniy V.N."/>
            <person name="Sharakhova M.V."/>
            <person name="Sharakhov I.V."/>
        </authorList>
    </citation>
    <scope>NUCLEOTIDE SEQUENCE [LARGE SCALE GENOMIC DNA]</scope>
    <source>
        <strain evidence="13 14">ALBI9_A</strain>
    </source>
</reference>
<dbReference type="VEuPathDB" id="VectorBase:AALB009485"/>
<evidence type="ECO:0000256" key="4">
    <source>
        <dbReference type="ARBA" id="ARBA00022833"/>
    </source>
</evidence>
<dbReference type="GO" id="GO:0000981">
    <property type="term" value="F:DNA-binding transcription factor activity, RNA polymerase II-specific"/>
    <property type="evidence" value="ECO:0007669"/>
    <property type="project" value="TreeGrafter"/>
</dbReference>
<evidence type="ECO:0000256" key="3">
    <source>
        <dbReference type="ARBA" id="ARBA00022723"/>
    </source>
</evidence>
<dbReference type="VEuPathDB" id="VectorBase:AALB20_035364"/>
<evidence type="ECO:0000313" key="13">
    <source>
        <dbReference type="EnsemblMetazoa" id="AALB009485-PA"/>
    </source>
</evidence>
<feature type="transmembrane region" description="Helical" evidence="12">
    <location>
        <begin position="170"/>
        <end position="191"/>
    </location>
</feature>
<evidence type="ECO:0000256" key="10">
    <source>
        <dbReference type="SAM" id="Coils"/>
    </source>
</evidence>
<feature type="transmembrane region" description="Helical" evidence="12">
    <location>
        <begin position="203"/>
        <end position="224"/>
    </location>
</feature>
<dbReference type="STRING" id="7167.A0A182FSF8"/>
<protein>
    <recommendedName>
        <fullName evidence="9">Mothers against decapentaplegic homolog</fullName>
        <shortName evidence="9">MAD homolog</shortName>
        <shortName evidence="9">Mothers against DPP homolog</shortName>
    </recommendedName>
    <alternativeName>
        <fullName evidence="9">SMAD family member</fullName>
    </alternativeName>
</protein>
<feature type="region of interest" description="Disordered" evidence="11">
    <location>
        <begin position="1"/>
        <end position="22"/>
    </location>
</feature>
<dbReference type="InterPro" id="IPR036578">
    <property type="entry name" value="SMAD_MH1_sf"/>
</dbReference>
<keyword evidence="6" id="KW-0238">DNA-binding</keyword>
<evidence type="ECO:0000256" key="7">
    <source>
        <dbReference type="ARBA" id="ARBA00023163"/>
    </source>
</evidence>
<evidence type="ECO:0000256" key="9">
    <source>
        <dbReference type="RuleBase" id="RU361195"/>
    </source>
</evidence>
<dbReference type="InterPro" id="IPR013019">
    <property type="entry name" value="MAD_homology_MH1"/>
</dbReference>
<keyword evidence="7 9" id="KW-0804">Transcription</keyword>
<dbReference type="GO" id="GO:0040024">
    <property type="term" value="P:dauer larval development"/>
    <property type="evidence" value="ECO:0007669"/>
    <property type="project" value="UniProtKB-ARBA"/>
</dbReference>
<feature type="compositionally biased region" description="Low complexity" evidence="11">
    <location>
        <begin position="615"/>
        <end position="629"/>
    </location>
</feature>
<dbReference type="Pfam" id="PF03165">
    <property type="entry name" value="MH1"/>
    <property type="match status" value="1"/>
</dbReference>
<sequence length="1079" mass="117186">MKYATSPTPSRSNSLLGGNSRANSPLPAPSYYRGDCMSATMKSYKYLRRFVKFDQMDFEYAMWQMVYLFIAPKKVYRNFNYRKQTKSQFARDDPAFLVLLVACLCVTSIGMAWVLSLGFAQTILFTLYVVFVDCIFCGMVVATFLWFFANRYLRDRNSDFDMEWGYAFDVHLNAFFPPLILLHFIQLFFYHPLISKEWFLSTFIGNSVWLLALGYYIYITFLGIDVVPSLKNTRIILVTLPLLVLFYIVTLIIGWNLSVSLMYYYHYRPSSITSSYCGTLRFSKVDTKGNLGLSQDFERMVGLTGGTHLYAAGLPSGLPASQEIVRDMGGTMPTAAPTSADACLSIVHSLMCHRQGGESEGFSKRAIESLVKKLKEKRDELDSLITAITTNGAHPSKCVTIQRTLDGRLQVAGRKGFPHVIYSRIWRWPDLHKNELKHNKFCQFAFDLKCDSVCVNPYHYERVVSPGIDLSGLTLQSGPSRLIKDEYTPGAVVGGGMDIDGNEIGTIQHHPSLVAGGAYGGMGMHPQVADHPSQLGGMYGSSSGPRPIPKLEPSEQSRNSGPSSWMSGGGPSPASVAMASVGSSASSQQHNRLSSSVPLSSVIGPGSLSNNGLRAPQSSQQQPQQQSQPQAPPPSQASSNPLTNGGNGGLLGSSGQSVVGGGLVGGDTSQYYSNAPSVVDPSMNNDPQTMGGPAGLAGSLSATSPVSPHLQQNGYAVAATNGQQQQQPQQSVQPQAGGVPNPAVQQYQQPQPPPPSQQQQQQQSQQPPQQQQTGSATWSGSNTLNYTPSIQPPSLSGGPHQQSQQQQQYWPHGSAGSTTGSVGSAPGSSVGSTSGGQMAELPGQQRLLSRQPAPEYWCSVAYFELDTQVGEMFKVPSNRPNVTIDGYVDPSGGNRFCLGALSNVHRTEQSEKARLHIGKGVQLDLRGEGDVWLRCLSDHSVFVQSYYLDREAGRTPGDAVHKIYPGACIKVFDLRQCHLQMQSLANCAQKAAQMQAAVVAGVSAVGAPRSLSAAAGIGVDDLRRLCILRLSFVKGWGPDYPRQSIKETPCWVEVHLHRALQLLDEVLHQMPIDGPRAVE</sequence>
<dbReference type="GO" id="GO:0051239">
    <property type="term" value="P:regulation of multicellular organismal process"/>
    <property type="evidence" value="ECO:0007669"/>
    <property type="project" value="UniProtKB-ARBA"/>
</dbReference>
<keyword evidence="4" id="KW-0862">Zinc</keyword>
<comment type="subcellular location">
    <subcellularLocation>
        <location evidence="9">Cytoplasm</location>
    </subcellularLocation>
    <subcellularLocation>
        <location evidence="9">Nucleus</location>
    </subcellularLocation>
</comment>
<feature type="region of interest" description="Disordered" evidence="11">
    <location>
        <begin position="524"/>
        <end position="662"/>
    </location>
</feature>
<keyword evidence="12" id="KW-1133">Transmembrane helix</keyword>
<dbReference type="Gene3D" id="2.60.200.10">
    <property type="match status" value="1"/>
</dbReference>
<dbReference type="InterPro" id="IPR001132">
    <property type="entry name" value="SMAD_dom_Dwarfin-type"/>
</dbReference>
<evidence type="ECO:0000256" key="6">
    <source>
        <dbReference type="ARBA" id="ARBA00023125"/>
    </source>
</evidence>
<dbReference type="GO" id="GO:0060395">
    <property type="term" value="P:SMAD protein signal transduction"/>
    <property type="evidence" value="ECO:0007669"/>
    <property type="project" value="TreeGrafter"/>
</dbReference>
<evidence type="ECO:0000256" key="2">
    <source>
        <dbReference type="ARBA" id="ARBA00022490"/>
    </source>
</evidence>
<dbReference type="GO" id="GO:0046872">
    <property type="term" value="F:metal ion binding"/>
    <property type="evidence" value="ECO:0007669"/>
    <property type="project" value="UniProtKB-KW"/>
</dbReference>
<dbReference type="Pfam" id="PF03166">
    <property type="entry name" value="MH2"/>
    <property type="match status" value="1"/>
</dbReference>
<dbReference type="GO" id="GO:0070411">
    <property type="term" value="F:I-SMAD binding"/>
    <property type="evidence" value="ECO:0007669"/>
    <property type="project" value="TreeGrafter"/>
</dbReference>
<dbReference type="PROSITE" id="PS51075">
    <property type="entry name" value="MH1"/>
    <property type="match status" value="1"/>
</dbReference>
<dbReference type="PANTHER" id="PTHR13703:SF45">
    <property type="entry name" value="MOTHERS AGAINST DECAPENTAPLEGIC HOMOLOG"/>
    <property type="match status" value="1"/>
</dbReference>
<feature type="transmembrane region" description="Helical" evidence="12">
    <location>
        <begin position="125"/>
        <end position="149"/>
    </location>
</feature>
<dbReference type="Gene3D" id="3.90.520.10">
    <property type="entry name" value="SMAD MH1 domain"/>
    <property type="match status" value="1"/>
</dbReference>
<dbReference type="InterPro" id="IPR013790">
    <property type="entry name" value="Dwarfin"/>
</dbReference>
<dbReference type="Pfam" id="PF05216">
    <property type="entry name" value="UNC-50"/>
    <property type="match status" value="1"/>
</dbReference>
<dbReference type="GO" id="GO:0071144">
    <property type="term" value="C:heteromeric SMAD protein complex"/>
    <property type="evidence" value="ECO:0007669"/>
    <property type="project" value="TreeGrafter"/>
</dbReference>
<dbReference type="GO" id="GO:0005737">
    <property type="term" value="C:cytoplasm"/>
    <property type="evidence" value="ECO:0007669"/>
    <property type="project" value="UniProtKB-SubCell"/>
</dbReference>
<dbReference type="CDD" id="cd10492">
    <property type="entry name" value="MH1_SMAD_4"/>
    <property type="match status" value="1"/>
</dbReference>
<dbReference type="GO" id="GO:0030154">
    <property type="term" value="P:cell differentiation"/>
    <property type="evidence" value="ECO:0007669"/>
    <property type="project" value="TreeGrafter"/>
</dbReference>
<evidence type="ECO:0000256" key="1">
    <source>
        <dbReference type="ARBA" id="ARBA00005545"/>
    </source>
</evidence>
<keyword evidence="12" id="KW-0472">Membrane</keyword>
<dbReference type="GO" id="GO:0000978">
    <property type="term" value="F:RNA polymerase II cis-regulatory region sequence-specific DNA binding"/>
    <property type="evidence" value="ECO:0007669"/>
    <property type="project" value="TreeGrafter"/>
</dbReference>
<feature type="compositionally biased region" description="Low complexity" evidence="11">
    <location>
        <begin position="720"/>
        <end position="749"/>
    </location>
</feature>
<dbReference type="SUPFAM" id="SSF56366">
    <property type="entry name" value="SMAD MH1 domain"/>
    <property type="match status" value="1"/>
</dbReference>
<feature type="region of interest" description="Disordered" evidence="11">
    <location>
        <begin position="674"/>
        <end position="708"/>
    </location>
</feature>
<feature type="transmembrane region" description="Helical" evidence="12">
    <location>
        <begin position="96"/>
        <end position="119"/>
    </location>
</feature>